<feature type="transmembrane region" description="Helical" evidence="2">
    <location>
        <begin position="216"/>
        <end position="238"/>
    </location>
</feature>
<evidence type="ECO:0000256" key="2">
    <source>
        <dbReference type="SAM" id="Phobius"/>
    </source>
</evidence>
<evidence type="ECO:0000313" key="4">
    <source>
        <dbReference type="Proteomes" id="UP000785653"/>
    </source>
</evidence>
<dbReference type="AlphaFoldDB" id="A0A930LQB2"/>
<protein>
    <submittedName>
        <fullName evidence="3">Uncharacterized protein</fullName>
    </submittedName>
</protein>
<dbReference type="EMBL" id="JABZXS010000248">
    <property type="protein sequence ID" value="MBF1674309.1"/>
    <property type="molecule type" value="Genomic_DNA"/>
</dbReference>
<organism evidence="3 4">
    <name type="scientific">Rothia mucilaginosa</name>
    <dbReference type="NCBI Taxonomy" id="43675"/>
    <lineage>
        <taxon>Bacteria</taxon>
        <taxon>Bacillati</taxon>
        <taxon>Actinomycetota</taxon>
        <taxon>Actinomycetes</taxon>
        <taxon>Micrococcales</taxon>
        <taxon>Micrococcaceae</taxon>
        <taxon>Rothia</taxon>
    </lineage>
</organism>
<accession>A0A930LQB2</accession>
<evidence type="ECO:0000313" key="3">
    <source>
        <dbReference type="EMBL" id="MBF1674309.1"/>
    </source>
</evidence>
<keyword evidence="2" id="KW-0472">Membrane</keyword>
<feature type="region of interest" description="Disordered" evidence="1">
    <location>
        <begin position="81"/>
        <end position="182"/>
    </location>
</feature>
<sequence>EPAASEPVVSEPVAEPVVVEPVAEVAPEAPAAAEPVSEPIVEAPAAEAPAAEAPHTIESSPLVEFHTPETERTVNLSERTVNLSEQPGQNVQPGQNAQFIPAGQAPNGFQPNQADGFQGEGFQGQNFQGGQYQGQGFQGQGFQDGQNAQGGQNVQGGQYQNNPYQGQPYNAQQPYAGQVSDQDQATVALSNPYVTEPAGQGEDDSEKKGLFSGTKIWGVIGGALALLIVLILAIVMLIPRGGSNPASASSESASAAATSAEASSAAASSEASSAAPASESAAAASASSAAPVAAAEAKMPEGEFKEYKKTVADNKDTIDIEKIKGDVSAGLLYYEFKPADGVVNAFITSRDDKGNITAGLSVLDSTRDGKELKGTAWIDASGHSTPTRKLELTGKGEWTIRVYDADSAPHYKKGEKFQSTMNYYAFTYEGTEATMEFQTSGPTTRGFTVLNATKNDPFFSSTIPTVKSSMQWVQSNKSYMQVRTDSNITWSIGTN</sequence>
<feature type="compositionally biased region" description="Polar residues" evidence="1">
    <location>
        <begin position="81"/>
        <end position="98"/>
    </location>
</feature>
<proteinExistence type="predicted"/>
<feature type="non-terminal residue" evidence="3">
    <location>
        <position position="1"/>
    </location>
</feature>
<gene>
    <name evidence="3" type="ORF">HXO65_08930</name>
</gene>
<comment type="caution">
    <text evidence="3">The sequence shown here is derived from an EMBL/GenBank/DDBJ whole genome shotgun (WGS) entry which is preliminary data.</text>
</comment>
<feature type="compositionally biased region" description="Low complexity" evidence="1">
    <location>
        <begin position="140"/>
        <end position="175"/>
    </location>
</feature>
<keyword evidence="2" id="KW-0812">Transmembrane</keyword>
<evidence type="ECO:0000256" key="1">
    <source>
        <dbReference type="SAM" id="MobiDB-lite"/>
    </source>
</evidence>
<dbReference type="Proteomes" id="UP000785653">
    <property type="component" value="Unassembled WGS sequence"/>
</dbReference>
<keyword evidence="2" id="KW-1133">Transmembrane helix</keyword>
<name>A0A930LQB2_9MICC</name>
<reference evidence="3" key="1">
    <citation type="submission" date="2020-04" db="EMBL/GenBank/DDBJ databases">
        <title>Deep metagenomics examines the oral microbiome during advanced dental caries in children, revealing novel taxa and co-occurrences with host molecules.</title>
        <authorList>
            <person name="Baker J.L."/>
            <person name="Morton J.T."/>
            <person name="Dinis M."/>
            <person name="Alvarez R."/>
            <person name="Tran N.C."/>
            <person name="Knight R."/>
            <person name="Edlund A."/>
        </authorList>
    </citation>
    <scope>NUCLEOTIDE SEQUENCE</scope>
    <source>
        <strain evidence="3">JCVI_47_bin.3</strain>
    </source>
</reference>